<feature type="transmembrane region" description="Helical" evidence="1">
    <location>
        <begin position="6"/>
        <end position="25"/>
    </location>
</feature>
<keyword evidence="1" id="KW-0472">Membrane</keyword>
<dbReference type="OrthoDB" id="5075037at2"/>
<dbReference type="RefSeq" id="WP_116242463.1">
    <property type="nucleotide sequence ID" value="NZ_QUAB01000043.1"/>
</dbReference>
<accession>A0A371NSN2</accession>
<organism evidence="2 3">
    <name type="scientific">Microbacterium bovistercoris</name>
    <dbReference type="NCBI Taxonomy" id="2293570"/>
    <lineage>
        <taxon>Bacteria</taxon>
        <taxon>Bacillati</taxon>
        <taxon>Actinomycetota</taxon>
        <taxon>Actinomycetes</taxon>
        <taxon>Micrococcales</taxon>
        <taxon>Microbacteriaceae</taxon>
        <taxon>Microbacterium</taxon>
    </lineage>
</organism>
<dbReference type="AlphaFoldDB" id="A0A371NSN2"/>
<sequence length="177" mass="19608">MGIVVKFLLIALVVALVIGMVVRLFRKPAPQPTGPKQQRMPLVVPLIGWLLLIAGLGMGLAGFSARPGTDPVPMRIGSVVALVLGLLVLLMHRNRYVQPDADRVRFRTFLGREGTIAYRDISAYEVAENGWRSRLLVRTADGTRLRVNPAVYDMSRTLAAIRFKERTGRWPAPGDPR</sequence>
<gene>
    <name evidence="2" type="ORF">DY023_11455</name>
</gene>
<keyword evidence="3" id="KW-1185">Reference proteome</keyword>
<evidence type="ECO:0000313" key="2">
    <source>
        <dbReference type="EMBL" id="REJ05180.1"/>
    </source>
</evidence>
<evidence type="ECO:0000256" key="1">
    <source>
        <dbReference type="SAM" id="Phobius"/>
    </source>
</evidence>
<reference evidence="2 3" key="1">
    <citation type="submission" date="2018-08" db="EMBL/GenBank/DDBJ databases">
        <title>Isolation, diversity and antifungal activity of Actinobacteria from cow dung.</title>
        <authorList>
            <person name="Ling L."/>
        </authorList>
    </citation>
    <scope>NUCLEOTIDE SEQUENCE [LARGE SCALE GENOMIC DNA]</scope>
    <source>
        <strain evidence="2 3">NEAU-LLE</strain>
    </source>
</reference>
<name>A0A371NSN2_9MICO</name>
<keyword evidence="1" id="KW-0812">Transmembrane</keyword>
<feature type="transmembrane region" description="Helical" evidence="1">
    <location>
        <begin position="46"/>
        <end position="66"/>
    </location>
</feature>
<evidence type="ECO:0008006" key="4">
    <source>
        <dbReference type="Google" id="ProtNLM"/>
    </source>
</evidence>
<dbReference type="Proteomes" id="UP000262172">
    <property type="component" value="Unassembled WGS sequence"/>
</dbReference>
<evidence type="ECO:0000313" key="3">
    <source>
        <dbReference type="Proteomes" id="UP000262172"/>
    </source>
</evidence>
<keyword evidence="1" id="KW-1133">Transmembrane helix</keyword>
<protein>
    <recommendedName>
        <fullName evidence="4">PH domain-containing protein</fullName>
    </recommendedName>
</protein>
<dbReference type="EMBL" id="QUAB01000043">
    <property type="protein sequence ID" value="REJ05180.1"/>
    <property type="molecule type" value="Genomic_DNA"/>
</dbReference>
<comment type="caution">
    <text evidence="2">The sequence shown here is derived from an EMBL/GenBank/DDBJ whole genome shotgun (WGS) entry which is preliminary data.</text>
</comment>
<proteinExistence type="predicted"/>
<feature type="transmembrane region" description="Helical" evidence="1">
    <location>
        <begin position="72"/>
        <end position="90"/>
    </location>
</feature>